<dbReference type="Proteomes" id="UP001266305">
    <property type="component" value="Unassembled WGS sequence"/>
</dbReference>
<gene>
    <name evidence="2" type="ORF">P7K49_002742</name>
</gene>
<evidence type="ECO:0000313" key="3">
    <source>
        <dbReference type="Proteomes" id="UP001266305"/>
    </source>
</evidence>
<sequence length="184" mass="19835">IQAAAKGSSKQVRSLSPPDQPDARKSATHVAGFTHPKSFLQTTSPAGSSGYPNSLHLVPSKGSSGICPKHLLVGRTELGGEERTRKRQIQDHPPEPTWVHEKNKLRGHLVHGQVRGPLAPSVICRPRNDRLHPLGFLIMSGAILGVQNVSAKGLGRFVDSRGEDMRANTLAHTRVTAEEANDNC</sequence>
<protein>
    <submittedName>
        <fullName evidence="2">Uncharacterized protein</fullName>
    </submittedName>
</protein>
<accession>A0ABQ9WJ56</accession>
<keyword evidence="3" id="KW-1185">Reference proteome</keyword>
<feature type="region of interest" description="Disordered" evidence="1">
    <location>
        <begin position="1"/>
        <end position="48"/>
    </location>
</feature>
<name>A0ABQ9WJ56_SAGOE</name>
<feature type="non-terminal residue" evidence="2">
    <location>
        <position position="1"/>
    </location>
</feature>
<reference evidence="2 3" key="1">
    <citation type="submission" date="2023-05" db="EMBL/GenBank/DDBJ databases">
        <title>B98-5 Cell Line De Novo Hybrid Assembly: An Optical Mapping Approach.</title>
        <authorList>
            <person name="Kananen K."/>
            <person name="Auerbach J.A."/>
            <person name="Kautto E."/>
            <person name="Blachly J.S."/>
        </authorList>
    </citation>
    <scope>NUCLEOTIDE SEQUENCE [LARGE SCALE GENOMIC DNA]</scope>
    <source>
        <strain evidence="2">B95-8</strain>
        <tissue evidence="2">Cell line</tissue>
    </source>
</reference>
<proteinExistence type="predicted"/>
<organism evidence="2 3">
    <name type="scientific">Saguinus oedipus</name>
    <name type="common">Cotton-top tamarin</name>
    <name type="synonym">Oedipomidas oedipus</name>
    <dbReference type="NCBI Taxonomy" id="9490"/>
    <lineage>
        <taxon>Eukaryota</taxon>
        <taxon>Metazoa</taxon>
        <taxon>Chordata</taxon>
        <taxon>Craniata</taxon>
        <taxon>Vertebrata</taxon>
        <taxon>Euteleostomi</taxon>
        <taxon>Mammalia</taxon>
        <taxon>Eutheria</taxon>
        <taxon>Euarchontoglires</taxon>
        <taxon>Primates</taxon>
        <taxon>Haplorrhini</taxon>
        <taxon>Platyrrhini</taxon>
        <taxon>Cebidae</taxon>
        <taxon>Callitrichinae</taxon>
        <taxon>Saguinus</taxon>
    </lineage>
</organism>
<dbReference type="EMBL" id="JASSZA010000001">
    <property type="protein sequence ID" value="KAK2121356.1"/>
    <property type="molecule type" value="Genomic_DNA"/>
</dbReference>
<evidence type="ECO:0000256" key="1">
    <source>
        <dbReference type="SAM" id="MobiDB-lite"/>
    </source>
</evidence>
<feature type="non-terminal residue" evidence="2">
    <location>
        <position position="184"/>
    </location>
</feature>
<comment type="caution">
    <text evidence="2">The sequence shown here is derived from an EMBL/GenBank/DDBJ whole genome shotgun (WGS) entry which is preliminary data.</text>
</comment>
<evidence type="ECO:0000313" key="2">
    <source>
        <dbReference type="EMBL" id="KAK2121356.1"/>
    </source>
</evidence>
<feature type="compositionally biased region" description="Polar residues" evidence="1">
    <location>
        <begin position="39"/>
        <end position="48"/>
    </location>
</feature>